<organism evidence="1 2">
    <name type="scientific">Panagrolaimus sp. ES5</name>
    <dbReference type="NCBI Taxonomy" id="591445"/>
    <lineage>
        <taxon>Eukaryota</taxon>
        <taxon>Metazoa</taxon>
        <taxon>Ecdysozoa</taxon>
        <taxon>Nematoda</taxon>
        <taxon>Chromadorea</taxon>
        <taxon>Rhabditida</taxon>
        <taxon>Tylenchina</taxon>
        <taxon>Panagrolaimomorpha</taxon>
        <taxon>Panagrolaimoidea</taxon>
        <taxon>Panagrolaimidae</taxon>
        <taxon>Panagrolaimus</taxon>
    </lineage>
</organism>
<name>A0AC34GRS8_9BILA</name>
<evidence type="ECO:0000313" key="1">
    <source>
        <dbReference type="Proteomes" id="UP000887579"/>
    </source>
</evidence>
<proteinExistence type="predicted"/>
<protein>
    <submittedName>
        <fullName evidence="2">Uncharacterized protein</fullName>
    </submittedName>
</protein>
<dbReference type="WBParaSite" id="ES5_v2.g7518.t1">
    <property type="protein sequence ID" value="ES5_v2.g7518.t1"/>
    <property type="gene ID" value="ES5_v2.g7518"/>
</dbReference>
<accession>A0AC34GRS8</accession>
<dbReference type="Proteomes" id="UP000887579">
    <property type="component" value="Unplaced"/>
</dbReference>
<evidence type="ECO:0000313" key="2">
    <source>
        <dbReference type="WBParaSite" id="ES5_v2.g7518.t1"/>
    </source>
</evidence>
<sequence>MPVRKTPLFMAITPCSSQVYWRLSAPSHVYNPPNVHPNSAHFNNLLHVRLPPLIEISPEVVNQMTLLGGQADEKRMNFFNNAIDADYVVLNLTAPEDTTVRVFITTIQSRFQNQYPPLPRDGLLHHDIYNDHDKFSLYNIRFRWQMPTNIANLNGIQHSENRYKFCVMLTKKPLYTLCPGKNVINEAEHCVNQSTTQVVIEKLKSRGALYATLFVRDSLSQKTSSLHPIEIKLPIDPVEEEIDVRRRFIRAQDESTVFHLYDGVVDEWIMPPIRHDVRNYNFYIPKMDKPAHVQVVVRVCAGSVEIRIDKAGKRIKTFSHVTAFQSRIKELEAENDHFQENTQTVIQQQREKLSQNEESIEAYKNEIEELQKKCDEISAELETYKEKGVDFSVQNGDVSEKTLLEKELTQKSKDLEKLQIRFDKLQQNQTKLQDSLKKVTSECEKFKKELLQSKIEKEELYAKYTAEEKEFKKLEEELLQKISELSTLKEESDKQLLAFQSRIKELEAENDHFQENTQTVIQQQREKLSQNEESIEAYKNEMTQLQKELTQKSEVLAKFKKRLLEDGQQLKNVQTELSHKTEELLMLKEQSNEQLLAFQSRIKELEAENDHFQEDTQTVIQQKREKEMNSVNAEELSSNIQALQQEVQRLNMELKTAYDSQNQLQRELSEKTVIINELHKQIGEMSSDSVNVAEL</sequence>
<reference evidence="2" key="1">
    <citation type="submission" date="2022-11" db="UniProtKB">
        <authorList>
            <consortium name="WormBaseParasite"/>
        </authorList>
    </citation>
    <scope>IDENTIFICATION</scope>
</reference>